<gene>
    <name evidence="2" type="ORF">ACFSKW_09935</name>
</gene>
<dbReference type="RefSeq" id="WP_379571443.1">
    <property type="nucleotide sequence ID" value="NZ_JBHUFV010000015.1"/>
</dbReference>
<evidence type="ECO:0008006" key="4">
    <source>
        <dbReference type="Google" id="ProtNLM"/>
    </source>
</evidence>
<proteinExistence type="predicted"/>
<keyword evidence="3" id="KW-1185">Reference proteome</keyword>
<evidence type="ECO:0000256" key="1">
    <source>
        <dbReference type="SAM" id="SignalP"/>
    </source>
</evidence>
<feature type="signal peptide" evidence="1">
    <location>
        <begin position="1"/>
        <end position="21"/>
    </location>
</feature>
<organism evidence="2 3">
    <name type="scientific">Nonomuraea mangrovi</name>
    <dbReference type="NCBI Taxonomy" id="2316207"/>
    <lineage>
        <taxon>Bacteria</taxon>
        <taxon>Bacillati</taxon>
        <taxon>Actinomycetota</taxon>
        <taxon>Actinomycetes</taxon>
        <taxon>Streptosporangiales</taxon>
        <taxon>Streptosporangiaceae</taxon>
        <taxon>Nonomuraea</taxon>
    </lineage>
</organism>
<evidence type="ECO:0000313" key="3">
    <source>
        <dbReference type="Proteomes" id="UP001597368"/>
    </source>
</evidence>
<dbReference type="EMBL" id="JBHUFV010000015">
    <property type="protein sequence ID" value="MFD1931799.1"/>
    <property type="molecule type" value="Genomic_DNA"/>
</dbReference>
<reference evidence="3" key="1">
    <citation type="journal article" date="2019" name="Int. J. Syst. Evol. Microbiol.">
        <title>The Global Catalogue of Microorganisms (GCM) 10K type strain sequencing project: providing services to taxonomists for standard genome sequencing and annotation.</title>
        <authorList>
            <consortium name="The Broad Institute Genomics Platform"/>
            <consortium name="The Broad Institute Genome Sequencing Center for Infectious Disease"/>
            <person name="Wu L."/>
            <person name="Ma J."/>
        </authorList>
    </citation>
    <scope>NUCLEOTIDE SEQUENCE [LARGE SCALE GENOMIC DNA]</scope>
    <source>
        <strain evidence="3">ICMP 6774ER</strain>
    </source>
</reference>
<keyword evidence="1" id="KW-0732">Signal</keyword>
<evidence type="ECO:0000313" key="2">
    <source>
        <dbReference type="EMBL" id="MFD1931799.1"/>
    </source>
</evidence>
<dbReference type="Proteomes" id="UP001597368">
    <property type="component" value="Unassembled WGS sequence"/>
</dbReference>
<sequence length="118" mass="12745">MHTVFASALIAGALALPGAPAEAPAPPPCRADVCLWTGAGYTSELFTWRAADGNVHIGPAHADRVGSFVADTEVCFVDTGESEWSWNERRRAGGGDYSPSYFRRFGHQMDRIAPARYC</sequence>
<comment type="caution">
    <text evidence="2">The sequence shown here is derived from an EMBL/GenBank/DDBJ whole genome shotgun (WGS) entry which is preliminary data.</text>
</comment>
<feature type="chain" id="PRO_5046597598" description="Peptidase inhibitor family I36 protein" evidence="1">
    <location>
        <begin position="22"/>
        <end position="118"/>
    </location>
</feature>
<accession>A0ABW4STT9</accession>
<name>A0ABW4STT9_9ACTN</name>
<protein>
    <recommendedName>
        <fullName evidence="4">Peptidase inhibitor family I36 protein</fullName>
    </recommendedName>
</protein>